<proteinExistence type="predicted"/>
<dbReference type="AlphaFoldDB" id="A0A446BMZ8"/>
<evidence type="ECO:0000313" key="2">
    <source>
        <dbReference type="Proteomes" id="UP000289323"/>
    </source>
</evidence>
<dbReference type="EMBL" id="OUUZ01000011">
    <property type="protein sequence ID" value="SPQ23873.1"/>
    <property type="molecule type" value="Genomic_DNA"/>
</dbReference>
<accession>A0A446BMZ8</accession>
<sequence length="80" mass="8303">MADDFRRVMSLVPGEALASGWPGGARARLDGNACAVEARKRSSMARAPGSDVTSCLARRRLALGTDGGVVEDVEPSDGND</sequence>
<organism evidence="1 2">
    <name type="scientific">Thermothielavioides terrestris</name>
    <dbReference type="NCBI Taxonomy" id="2587410"/>
    <lineage>
        <taxon>Eukaryota</taxon>
        <taxon>Fungi</taxon>
        <taxon>Dikarya</taxon>
        <taxon>Ascomycota</taxon>
        <taxon>Pezizomycotina</taxon>
        <taxon>Sordariomycetes</taxon>
        <taxon>Sordariomycetidae</taxon>
        <taxon>Sordariales</taxon>
        <taxon>Chaetomiaceae</taxon>
        <taxon>Thermothielavioides</taxon>
    </lineage>
</organism>
<name>A0A446BMZ8_9PEZI</name>
<dbReference type="Proteomes" id="UP000289323">
    <property type="component" value="Unassembled WGS sequence"/>
</dbReference>
<gene>
    <name evidence="1" type="ORF">TT172_LOCUS6292</name>
</gene>
<reference evidence="1 2" key="1">
    <citation type="submission" date="2018-04" db="EMBL/GenBank/DDBJ databases">
        <authorList>
            <person name="Huttner S."/>
            <person name="Dainat J."/>
        </authorList>
    </citation>
    <scope>NUCLEOTIDE SEQUENCE [LARGE SCALE GENOMIC DNA]</scope>
</reference>
<protein>
    <submittedName>
        <fullName evidence="1">Bf6b01cf-b72c-46af-a73e-90c0d60a3fda</fullName>
    </submittedName>
</protein>
<evidence type="ECO:0000313" key="1">
    <source>
        <dbReference type="EMBL" id="SPQ23873.1"/>
    </source>
</evidence>